<gene>
    <name evidence="1" type="ORF">KQI75_07355</name>
</gene>
<organism evidence="1 2">
    <name type="scientific">Butyricicoccus intestinisimiae</name>
    <dbReference type="NCBI Taxonomy" id="2841509"/>
    <lineage>
        <taxon>Bacteria</taxon>
        <taxon>Bacillati</taxon>
        <taxon>Bacillota</taxon>
        <taxon>Clostridia</taxon>
        <taxon>Eubacteriales</taxon>
        <taxon>Butyricicoccaceae</taxon>
        <taxon>Butyricicoccus</taxon>
    </lineage>
</organism>
<reference evidence="1 2" key="1">
    <citation type="submission" date="2021-06" db="EMBL/GenBank/DDBJ databases">
        <authorList>
            <person name="Sun Q."/>
            <person name="Li D."/>
        </authorList>
    </citation>
    <scope>NUCLEOTIDE SEQUENCE [LARGE SCALE GENOMIC DNA]</scope>
    <source>
        <strain evidence="1 2">MSJd-7</strain>
    </source>
</reference>
<protein>
    <recommendedName>
        <fullName evidence="3">DNA polymerase III subunit delta</fullName>
    </recommendedName>
</protein>
<dbReference type="PANTHER" id="PTHR11669:SF0">
    <property type="entry name" value="PROTEIN STICHEL-LIKE 2"/>
    <property type="match status" value="1"/>
</dbReference>
<dbReference type="Proteomes" id="UP000783588">
    <property type="component" value="Unassembled WGS sequence"/>
</dbReference>
<proteinExistence type="predicted"/>
<keyword evidence="2" id="KW-1185">Reference proteome</keyword>
<name>A0ABS6EU91_9FIRM</name>
<comment type="caution">
    <text evidence="1">The sequence shown here is derived from an EMBL/GenBank/DDBJ whole genome shotgun (WGS) entry which is preliminary data.</text>
</comment>
<dbReference type="Pfam" id="PF13177">
    <property type="entry name" value="DNA_pol3_delta2"/>
    <property type="match status" value="1"/>
</dbReference>
<dbReference type="PANTHER" id="PTHR11669">
    <property type="entry name" value="REPLICATION FACTOR C / DNA POLYMERASE III GAMMA-TAU SUBUNIT"/>
    <property type="match status" value="1"/>
</dbReference>
<evidence type="ECO:0000313" key="1">
    <source>
        <dbReference type="EMBL" id="MBU5490434.1"/>
    </source>
</evidence>
<evidence type="ECO:0008006" key="3">
    <source>
        <dbReference type="Google" id="ProtNLM"/>
    </source>
</evidence>
<dbReference type="InterPro" id="IPR050238">
    <property type="entry name" value="DNA_Rep/Repair_Clamp_Loader"/>
</dbReference>
<dbReference type="EMBL" id="JAHLQI010000003">
    <property type="protein sequence ID" value="MBU5490434.1"/>
    <property type="molecule type" value="Genomic_DNA"/>
</dbReference>
<sequence>MTFASLLGNEELKAAWQHALHGRFPQSILLTGPKGIGKLTAARVLTMALLCESTGEKPCGQCAACRKVEQNYHSDVTCIDAGDAEIKVDTARRIRSECAVYPGDSDRRIFLIRHAQNMNAAAQNALLKLLEEPPEYAFFILMTENESAILPTILSRCTQYAMVPLDTGCVMQLLRRQYPDKDSAVLQCAAAGCQGIAGDALAALSDEAEEMTQLAGEFLRALECRQELGLLQAAENCSGLSRQQFSHVLTALRTALRDAIFCARGIPSPLLPALSEQTQAVSRTLTVRQLLALYDWMGELDERISRNPSMALLTGCLAAGSFERIQ</sequence>
<accession>A0ABS6EU91</accession>
<dbReference type="RefSeq" id="WP_216470090.1">
    <property type="nucleotide sequence ID" value="NZ_JAHLQI010000003.1"/>
</dbReference>
<evidence type="ECO:0000313" key="2">
    <source>
        <dbReference type="Proteomes" id="UP000783588"/>
    </source>
</evidence>